<feature type="region of interest" description="Disordered" evidence="1">
    <location>
        <begin position="426"/>
        <end position="461"/>
    </location>
</feature>
<dbReference type="Pfam" id="PF09994">
    <property type="entry name" value="T6SS_Tle1-like_cat"/>
    <property type="match status" value="1"/>
</dbReference>
<dbReference type="GeneID" id="38781906"/>
<sequence length="554" mass="61015">MAVTASNPDQTTGSDDAYKPRTLILCFDGTADQYDGYNTNVVKLYGLLKKDDSEQLCYYQPGVGTYINPGMVSPLFQWAAKILDEAFACYLDAHVREGYEFLMQTYRPGDKICIFGFSRGAYTARALAGMLHKIGLLPRENMEQIPFAYKLYKKTDSTSLELAAGFKETFCRTVHIEFVGVWETIASVGLIVGRTLPFVTANTTVKTFRQALSLDEHRARFKPNLYHRNPSADGTAASTRKGTGDGVSDAKTKERFPKFKIWEFGRSATQEKSAKAKARAVEVKVKEKSDKTDEAVKKLTSWLSRGRQKQKTKGKETDEAVGLANLMTVVVESQGDAVDEIIVMDSPDSSTNNAIVNTDVLEVWFAGCHSDVGGSAVSDSVKSSLSDITLRWMVREVVLAQCGIAFDSEALASANIPEAIFTVANPSCPPTTGEGGGSTASPDQAQSPSGSSDEPMSQPPDLAAMDKVDALQPLHDELVSQPLWWLLEIVPLNCAWQDAAHKWHSTWSINLGRGRKIYEKIPLFHVTVKERMEDKTLKYTPKAIWTPGTEVYVV</sequence>
<dbReference type="InParanoid" id="A0A401GS53"/>
<dbReference type="OrthoDB" id="3162439at2759"/>
<dbReference type="PANTHER" id="PTHR33840">
    <property type="match status" value="1"/>
</dbReference>
<dbReference type="InterPro" id="IPR018712">
    <property type="entry name" value="Tle1-like_cat"/>
</dbReference>
<feature type="domain" description="T6SS Phospholipase effector Tle1-like catalytic" evidence="2">
    <location>
        <begin position="21"/>
        <end position="396"/>
    </location>
</feature>
<name>A0A401GS53_9APHY</name>
<comment type="caution">
    <text evidence="3">The sequence shown here is derived from an EMBL/GenBank/DDBJ whole genome shotgun (WGS) entry which is preliminary data.</text>
</comment>
<dbReference type="PANTHER" id="PTHR33840:SF2">
    <property type="entry name" value="TLE1 PHOSPHOLIPASE DOMAIN-CONTAINING PROTEIN"/>
    <property type="match status" value="1"/>
</dbReference>
<dbReference type="AlphaFoldDB" id="A0A401GS53"/>
<reference evidence="3 4" key="1">
    <citation type="journal article" date="2018" name="Sci. Rep.">
        <title>Genome sequence of the cauliflower mushroom Sparassis crispa (Hanabiratake) and its association with beneficial usage.</title>
        <authorList>
            <person name="Kiyama R."/>
            <person name="Furutani Y."/>
            <person name="Kawaguchi K."/>
            <person name="Nakanishi T."/>
        </authorList>
    </citation>
    <scope>NUCLEOTIDE SEQUENCE [LARGE SCALE GENOMIC DNA]</scope>
</reference>
<organism evidence="3 4">
    <name type="scientific">Sparassis crispa</name>
    <dbReference type="NCBI Taxonomy" id="139825"/>
    <lineage>
        <taxon>Eukaryota</taxon>
        <taxon>Fungi</taxon>
        <taxon>Dikarya</taxon>
        <taxon>Basidiomycota</taxon>
        <taxon>Agaricomycotina</taxon>
        <taxon>Agaricomycetes</taxon>
        <taxon>Polyporales</taxon>
        <taxon>Sparassidaceae</taxon>
        <taxon>Sparassis</taxon>
    </lineage>
</organism>
<gene>
    <name evidence="3" type="ORF">SCP_0701740</name>
</gene>
<evidence type="ECO:0000259" key="2">
    <source>
        <dbReference type="Pfam" id="PF09994"/>
    </source>
</evidence>
<protein>
    <recommendedName>
        <fullName evidence="2">T6SS Phospholipase effector Tle1-like catalytic domain-containing protein</fullName>
    </recommendedName>
</protein>
<dbReference type="RefSeq" id="XP_027615902.1">
    <property type="nucleotide sequence ID" value="XM_027760101.1"/>
</dbReference>
<accession>A0A401GS53</accession>
<proteinExistence type="predicted"/>
<dbReference type="SUPFAM" id="SSF53474">
    <property type="entry name" value="alpha/beta-Hydrolases"/>
    <property type="match status" value="1"/>
</dbReference>
<feature type="compositionally biased region" description="Polar residues" evidence="1">
    <location>
        <begin position="439"/>
        <end position="455"/>
    </location>
</feature>
<dbReference type="EMBL" id="BFAD01000007">
    <property type="protein sequence ID" value="GBE84989.1"/>
    <property type="molecule type" value="Genomic_DNA"/>
</dbReference>
<evidence type="ECO:0000256" key="1">
    <source>
        <dbReference type="SAM" id="MobiDB-lite"/>
    </source>
</evidence>
<evidence type="ECO:0000313" key="4">
    <source>
        <dbReference type="Proteomes" id="UP000287166"/>
    </source>
</evidence>
<dbReference type="InterPro" id="IPR029058">
    <property type="entry name" value="AB_hydrolase_fold"/>
</dbReference>
<keyword evidence="4" id="KW-1185">Reference proteome</keyword>
<evidence type="ECO:0000313" key="3">
    <source>
        <dbReference type="EMBL" id="GBE84989.1"/>
    </source>
</evidence>
<dbReference type="Proteomes" id="UP000287166">
    <property type="component" value="Unassembled WGS sequence"/>
</dbReference>
<dbReference type="STRING" id="139825.A0A401GS53"/>
<feature type="region of interest" description="Disordered" evidence="1">
    <location>
        <begin position="224"/>
        <end position="250"/>
    </location>
</feature>